<evidence type="ECO:0000313" key="2">
    <source>
        <dbReference type="Proteomes" id="UP000004371"/>
    </source>
</evidence>
<dbReference type="STRING" id="945543.VIBR0546_21640"/>
<organism evidence="1 2">
    <name type="scientific">Vibrio brasiliensis LMG 20546</name>
    <dbReference type="NCBI Taxonomy" id="945543"/>
    <lineage>
        <taxon>Bacteria</taxon>
        <taxon>Pseudomonadati</taxon>
        <taxon>Pseudomonadota</taxon>
        <taxon>Gammaproteobacteria</taxon>
        <taxon>Vibrionales</taxon>
        <taxon>Vibrionaceae</taxon>
        <taxon>Vibrio</taxon>
        <taxon>Vibrio oreintalis group</taxon>
    </lineage>
</organism>
<evidence type="ECO:0000313" key="1">
    <source>
        <dbReference type="EMBL" id="EGA65731.1"/>
    </source>
</evidence>
<accession>E8LU66</accession>
<dbReference type="AlphaFoldDB" id="E8LU66"/>
<gene>
    <name evidence="1" type="ORF">VIBR0546_21640</name>
</gene>
<sequence length="462" mass="52881">MPKLKDANVLIIKEYPNRYISISSLLLSLGIKPYRMINLNDPIEAVKRTFHQRFDVLICDQNYRDNQLKAADIIAQLRAAKVIDQGTVIVMDCRAEVCKDYSYYLADIPLHPESNQRDVTDRLRTEYERKNKVWPLLNRTPSQSEQDMEKRYQFFEQHYPEWQYDLTLSRGHYYLLNQQTKYATELYGALIKQNAKKDLTLEICYFLNALALNGQQKEALALHTKFASGKRKLGQPLTEMGAMLQLAHGHLVDAYQLLSFSQQRYGTNLTQRTGLALIGIAVGKYDQALELFSNNLMCAKQLNQDVAQHMLNYLFALVMSWSVNQDASALYQKKFAQLSQQLSSSRLSESQSVQLALLNVHADCLLAKGYRASTESLLISFDSLNSNTSQSCQLHALYISALFAKESTFNRLRKEISQRKIVYMFDPLAALNGELVKQLGWKHFCSAMAGVMPVTSQYPRYA</sequence>
<dbReference type="RefSeq" id="WP_006879377.1">
    <property type="nucleotide sequence ID" value="NZ_AEVS01000062.1"/>
</dbReference>
<name>E8LU66_9VIBR</name>
<keyword evidence="2" id="KW-1185">Reference proteome</keyword>
<dbReference type="EMBL" id="AEVS01000062">
    <property type="protein sequence ID" value="EGA65731.1"/>
    <property type="molecule type" value="Genomic_DNA"/>
</dbReference>
<comment type="caution">
    <text evidence="1">The sequence shown here is derived from an EMBL/GenBank/DDBJ whole genome shotgun (WGS) entry which is preliminary data.</text>
</comment>
<dbReference type="OrthoDB" id="5850446at2"/>
<protein>
    <submittedName>
        <fullName evidence="1">Uncharacterized protein</fullName>
    </submittedName>
</protein>
<dbReference type="Proteomes" id="UP000004371">
    <property type="component" value="Unassembled WGS sequence"/>
</dbReference>
<proteinExistence type="predicted"/>
<reference evidence="1 2" key="1">
    <citation type="journal article" date="2012" name="Int. J. Syst. Evol. Microbiol.">
        <title>Vibrio caribbeanicus sp. nov., isolated from the marine sponge Scleritoderma cyanea.</title>
        <authorList>
            <person name="Hoffmann M."/>
            <person name="Monday S.R."/>
            <person name="Allard M.W."/>
            <person name="Strain E.A."/>
            <person name="Whittaker P."/>
            <person name="Naum M."/>
            <person name="McCarthy P.J."/>
            <person name="Lopez J.V."/>
            <person name="Fischer M."/>
            <person name="Brown E.W."/>
        </authorList>
    </citation>
    <scope>NUCLEOTIDE SEQUENCE [LARGE SCALE GENOMIC DNA]</scope>
    <source>
        <strain evidence="1 2">LMG 20546</strain>
    </source>
</reference>